<gene>
    <name evidence="11" type="primary">LOC106458339</name>
</gene>
<keyword evidence="3 8" id="KW-0813">Transport</keyword>
<dbReference type="SUPFAM" id="SSF81338">
    <property type="entry name" value="Aquaporin-like"/>
    <property type="match status" value="1"/>
</dbReference>
<dbReference type="InterPro" id="IPR022357">
    <property type="entry name" value="MIP_CS"/>
</dbReference>
<dbReference type="PANTHER" id="PTHR19139">
    <property type="entry name" value="AQUAPORIN TRANSPORTER"/>
    <property type="match status" value="1"/>
</dbReference>
<sequence length="272" mass="29203">MGRVRKFRTICGIDELSNGNKLWKAMLAEFIGTALLVFIGCGSCISGWDKDYSPSMVQIALAFGVTVGTVVQAISHVSGGHINPAVTLAFLATGKCSFIRAFFYVCAQCVGAVVGAAVLKALTPVEQQGLLGATTVHSHLNPIQGCIVEICITFVLVLTVFSVCDSNRLDVRGSAPLAIGLSVATCHLFAIKYTGSSMNTARSFGPAVAAGVWKYHWVYWLGPILGGVIAGMVYQHIFSASPPKLEELEKIRLKSLRRYEEKEVVEDRTSSV</sequence>
<keyword evidence="5 8" id="KW-0812">Transmembrane</keyword>
<dbReference type="RefSeq" id="XP_013773302.1">
    <property type="nucleotide sequence ID" value="XM_013917848.2"/>
</dbReference>
<evidence type="ECO:0000256" key="6">
    <source>
        <dbReference type="ARBA" id="ARBA00022989"/>
    </source>
</evidence>
<evidence type="ECO:0000256" key="4">
    <source>
        <dbReference type="ARBA" id="ARBA00022475"/>
    </source>
</evidence>
<dbReference type="Gene3D" id="1.20.1080.10">
    <property type="entry name" value="Glycerol uptake facilitator protein"/>
    <property type="match status" value="1"/>
</dbReference>
<keyword evidence="6 9" id="KW-1133">Transmembrane helix</keyword>
<feature type="transmembrane region" description="Helical" evidence="9">
    <location>
        <begin position="27"/>
        <end position="48"/>
    </location>
</feature>
<dbReference type="Pfam" id="PF00230">
    <property type="entry name" value="MIP"/>
    <property type="match status" value="1"/>
</dbReference>
<feature type="transmembrane region" description="Helical" evidence="9">
    <location>
        <begin position="215"/>
        <end position="234"/>
    </location>
</feature>
<feature type="transmembrane region" description="Helical" evidence="9">
    <location>
        <begin position="175"/>
        <end position="195"/>
    </location>
</feature>
<keyword evidence="4" id="KW-1003">Cell membrane</keyword>
<evidence type="ECO:0000313" key="10">
    <source>
        <dbReference type="Proteomes" id="UP000694941"/>
    </source>
</evidence>
<feature type="transmembrane region" description="Helical" evidence="9">
    <location>
        <begin position="101"/>
        <end position="122"/>
    </location>
</feature>
<dbReference type="CDD" id="cd00333">
    <property type="entry name" value="MIP"/>
    <property type="match status" value="1"/>
</dbReference>
<dbReference type="GeneID" id="106458339"/>
<evidence type="ECO:0000256" key="8">
    <source>
        <dbReference type="RuleBase" id="RU000477"/>
    </source>
</evidence>
<evidence type="ECO:0000256" key="2">
    <source>
        <dbReference type="ARBA" id="ARBA00006175"/>
    </source>
</evidence>
<feature type="transmembrane region" description="Helical" evidence="9">
    <location>
        <begin position="60"/>
        <end position="80"/>
    </location>
</feature>
<dbReference type="NCBIfam" id="TIGR00861">
    <property type="entry name" value="MIP"/>
    <property type="match status" value="1"/>
</dbReference>
<evidence type="ECO:0000256" key="5">
    <source>
        <dbReference type="ARBA" id="ARBA00022692"/>
    </source>
</evidence>
<keyword evidence="7 9" id="KW-0472">Membrane</keyword>
<evidence type="ECO:0000256" key="3">
    <source>
        <dbReference type="ARBA" id="ARBA00022448"/>
    </source>
</evidence>
<proteinExistence type="inferred from homology"/>
<evidence type="ECO:0000313" key="11">
    <source>
        <dbReference type="RefSeq" id="XP_013773302.1"/>
    </source>
</evidence>
<dbReference type="InterPro" id="IPR023271">
    <property type="entry name" value="Aquaporin-like"/>
</dbReference>
<feature type="transmembrane region" description="Helical" evidence="9">
    <location>
        <begin position="142"/>
        <end position="163"/>
    </location>
</feature>
<dbReference type="PROSITE" id="PS00221">
    <property type="entry name" value="MIP"/>
    <property type="match status" value="1"/>
</dbReference>
<evidence type="ECO:0000256" key="9">
    <source>
        <dbReference type="SAM" id="Phobius"/>
    </source>
</evidence>
<dbReference type="Proteomes" id="UP000694941">
    <property type="component" value="Unplaced"/>
</dbReference>
<dbReference type="PANTHER" id="PTHR19139:SF199">
    <property type="entry name" value="MIP17260P"/>
    <property type="match status" value="1"/>
</dbReference>
<dbReference type="InterPro" id="IPR034294">
    <property type="entry name" value="Aquaporin_transptr"/>
</dbReference>
<comment type="subcellular location">
    <subcellularLocation>
        <location evidence="1">Cell membrane</location>
        <topology evidence="1">Multi-pass membrane protein</topology>
    </subcellularLocation>
</comment>
<comment type="similarity">
    <text evidence="2 8">Belongs to the MIP/aquaporin (TC 1.A.8) family.</text>
</comment>
<reference evidence="11" key="1">
    <citation type="submission" date="2025-08" db="UniProtKB">
        <authorList>
            <consortium name="RefSeq"/>
        </authorList>
    </citation>
    <scope>IDENTIFICATION</scope>
    <source>
        <tissue evidence="11">Muscle</tissue>
    </source>
</reference>
<protein>
    <submittedName>
        <fullName evidence="11">Aquaporin AQPAe.a-like</fullName>
    </submittedName>
</protein>
<dbReference type="PRINTS" id="PR00783">
    <property type="entry name" value="MINTRINSICP"/>
</dbReference>
<evidence type="ECO:0000256" key="1">
    <source>
        <dbReference type="ARBA" id="ARBA00004651"/>
    </source>
</evidence>
<keyword evidence="10" id="KW-1185">Reference proteome</keyword>
<dbReference type="InterPro" id="IPR000425">
    <property type="entry name" value="MIP"/>
</dbReference>
<accession>A0ABM1B282</accession>
<evidence type="ECO:0000256" key="7">
    <source>
        <dbReference type="ARBA" id="ARBA00023136"/>
    </source>
</evidence>
<organism evidence="10 11">
    <name type="scientific">Limulus polyphemus</name>
    <name type="common">Atlantic horseshoe crab</name>
    <dbReference type="NCBI Taxonomy" id="6850"/>
    <lineage>
        <taxon>Eukaryota</taxon>
        <taxon>Metazoa</taxon>
        <taxon>Ecdysozoa</taxon>
        <taxon>Arthropoda</taxon>
        <taxon>Chelicerata</taxon>
        <taxon>Merostomata</taxon>
        <taxon>Xiphosura</taxon>
        <taxon>Limulidae</taxon>
        <taxon>Limulus</taxon>
    </lineage>
</organism>
<name>A0ABM1B282_LIMPO</name>